<feature type="transmembrane region" description="Helical" evidence="1">
    <location>
        <begin position="160"/>
        <end position="179"/>
    </location>
</feature>
<feature type="transmembrane region" description="Helical" evidence="1">
    <location>
        <begin position="95"/>
        <end position="115"/>
    </location>
</feature>
<reference evidence="4" key="1">
    <citation type="journal article" date="2019" name="Int. J. Syst. Evol. Microbiol.">
        <title>The Global Catalogue of Microorganisms (GCM) 10K type strain sequencing project: providing services to taxonomists for standard genome sequencing and annotation.</title>
        <authorList>
            <consortium name="The Broad Institute Genomics Platform"/>
            <consortium name="The Broad Institute Genome Sequencing Center for Infectious Disease"/>
            <person name="Wu L."/>
            <person name="Ma J."/>
        </authorList>
    </citation>
    <scope>NUCLEOTIDE SEQUENCE [LARGE SCALE GENOMIC DNA]</scope>
    <source>
        <strain evidence="4">JCM 17919</strain>
    </source>
</reference>
<dbReference type="RefSeq" id="WP_345256465.1">
    <property type="nucleotide sequence ID" value="NZ_BAABGY010000008.1"/>
</dbReference>
<feature type="transmembrane region" description="Helical" evidence="1">
    <location>
        <begin position="258"/>
        <end position="282"/>
    </location>
</feature>
<dbReference type="EMBL" id="BAABGY010000008">
    <property type="protein sequence ID" value="GAA4334671.1"/>
    <property type="molecule type" value="Genomic_DNA"/>
</dbReference>
<evidence type="ECO:0000256" key="2">
    <source>
        <dbReference type="SAM" id="SignalP"/>
    </source>
</evidence>
<dbReference type="Proteomes" id="UP001501725">
    <property type="component" value="Unassembled WGS sequence"/>
</dbReference>
<proteinExistence type="predicted"/>
<evidence type="ECO:0000256" key="1">
    <source>
        <dbReference type="SAM" id="Phobius"/>
    </source>
</evidence>
<evidence type="ECO:0000313" key="3">
    <source>
        <dbReference type="EMBL" id="GAA4334671.1"/>
    </source>
</evidence>
<keyword evidence="1" id="KW-0812">Transmembrane</keyword>
<feature type="signal peptide" evidence="2">
    <location>
        <begin position="1"/>
        <end position="27"/>
    </location>
</feature>
<feature type="chain" id="PRO_5047480542" description="DUF998 domain-containing protein" evidence="2">
    <location>
        <begin position="28"/>
        <end position="304"/>
    </location>
</feature>
<name>A0ABP8H5Y7_9BACT</name>
<keyword evidence="1" id="KW-0472">Membrane</keyword>
<gene>
    <name evidence="3" type="ORF">GCM10023184_28920</name>
</gene>
<evidence type="ECO:0008006" key="5">
    <source>
        <dbReference type="Google" id="ProtNLM"/>
    </source>
</evidence>
<feature type="transmembrane region" description="Helical" evidence="1">
    <location>
        <begin position="62"/>
        <end position="83"/>
    </location>
</feature>
<feature type="transmembrane region" description="Helical" evidence="1">
    <location>
        <begin position="199"/>
        <end position="219"/>
    </location>
</feature>
<feature type="transmembrane region" description="Helical" evidence="1">
    <location>
        <begin position="226"/>
        <end position="246"/>
    </location>
</feature>
<feature type="transmembrane region" description="Helical" evidence="1">
    <location>
        <begin position="121"/>
        <end position="139"/>
    </location>
</feature>
<sequence length="304" mass="32998">MRLKSFHLAGLIALASALLTSSVGLFADGGPGPLIVRNQYGDMVRLYGQGLYAYDSHFRAPIFRGTDLIVLLLCCPLLAYSLGSDLRKGTLKARMLLIAVLTVVLYYGASIAFGVSYNSLHLVYILLFSASFFGLIGTYRSIPTGVLASMVQWKLPIRGLSIFLVITGAALLAAWLPEILLALKSGRPPALIETYTTEITYVLDLGIIVPLCFIALSLLRRRNPMAHVLLAALLLLCIVIGIMLPVQTLFQLQAGIELPVPVLITKMASFCILAAFALYFFWRLTGDVDSAGAIHSTESQSTTR</sequence>
<organism evidence="3 4">
    <name type="scientific">Flaviaesturariibacter amylovorans</name>
    <dbReference type="NCBI Taxonomy" id="1084520"/>
    <lineage>
        <taxon>Bacteria</taxon>
        <taxon>Pseudomonadati</taxon>
        <taxon>Bacteroidota</taxon>
        <taxon>Chitinophagia</taxon>
        <taxon>Chitinophagales</taxon>
        <taxon>Chitinophagaceae</taxon>
        <taxon>Flaviaestuariibacter</taxon>
    </lineage>
</organism>
<keyword evidence="4" id="KW-1185">Reference proteome</keyword>
<evidence type="ECO:0000313" key="4">
    <source>
        <dbReference type="Proteomes" id="UP001501725"/>
    </source>
</evidence>
<protein>
    <recommendedName>
        <fullName evidence="5">DUF998 domain-containing protein</fullName>
    </recommendedName>
</protein>
<accession>A0ABP8H5Y7</accession>
<keyword evidence="1" id="KW-1133">Transmembrane helix</keyword>
<keyword evidence="2" id="KW-0732">Signal</keyword>
<comment type="caution">
    <text evidence="3">The sequence shown here is derived from an EMBL/GenBank/DDBJ whole genome shotgun (WGS) entry which is preliminary data.</text>
</comment>